<evidence type="ECO:0000313" key="2">
    <source>
        <dbReference type="Proteomes" id="UP001359485"/>
    </source>
</evidence>
<keyword evidence="2" id="KW-1185">Reference proteome</keyword>
<comment type="caution">
    <text evidence="1">The sequence shown here is derived from an EMBL/GenBank/DDBJ whole genome shotgun (WGS) entry which is preliminary data.</text>
</comment>
<name>A0ABR1AYI7_POLSC</name>
<protein>
    <submittedName>
        <fullName evidence="1">Uncharacterized protein</fullName>
    </submittedName>
</protein>
<dbReference type="EMBL" id="JAWJWF010000006">
    <property type="protein sequence ID" value="KAK6631400.1"/>
    <property type="molecule type" value="Genomic_DNA"/>
</dbReference>
<dbReference type="Proteomes" id="UP001359485">
    <property type="component" value="Unassembled WGS sequence"/>
</dbReference>
<gene>
    <name evidence="1" type="ORF">RUM44_005927</name>
</gene>
<organism evidence="1 2">
    <name type="scientific">Polyplax serrata</name>
    <name type="common">Common mouse louse</name>
    <dbReference type="NCBI Taxonomy" id="468196"/>
    <lineage>
        <taxon>Eukaryota</taxon>
        <taxon>Metazoa</taxon>
        <taxon>Ecdysozoa</taxon>
        <taxon>Arthropoda</taxon>
        <taxon>Hexapoda</taxon>
        <taxon>Insecta</taxon>
        <taxon>Pterygota</taxon>
        <taxon>Neoptera</taxon>
        <taxon>Paraneoptera</taxon>
        <taxon>Psocodea</taxon>
        <taxon>Troctomorpha</taxon>
        <taxon>Phthiraptera</taxon>
        <taxon>Anoplura</taxon>
        <taxon>Polyplacidae</taxon>
        <taxon>Polyplax</taxon>
    </lineage>
</organism>
<evidence type="ECO:0000313" key="1">
    <source>
        <dbReference type="EMBL" id="KAK6631400.1"/>
    </source>
</evidence>
<sequence>MLRKVQVDGETLIARQPKTACLPLDKQKIHNKQVVTEEFSHGPENPVGHDGRTELQTNNEKVKSLGVTRNGFREKRRIAFFKSWENPPDRLNEVEQIEQTEDVTSIFDCISKVCGNNSKERESLSETSGVQMISAAKLDVRHSMKKQEECRKKKDGQVKRLKQVKKNIKSISNDF</sequence>
<accession>A0ABR1AYI7</accession>
<reference evidence="1 2" key="1">
    <citation type="submission" date="2023-09" db="EMBL/GenBank/DDBJ databases">
        <title>Genomes of two closely related lineages of the louse Polyplax serrata with different host specificities.</title>
        <authorList>
            <person name="Martinu J."/>
            <person name="Tarabai H."/>
            <person name="Stefka J."/>
            <person name="Hypsa V."/>
        </authorList>
    </citation>
    <scope>NUCLEOTIDE SEQUENCE [LARGE SCALE GENOMIC DNA]</scope>
    <source>
        <strain evidence="1">98ZLc_SE</strain>
    </source>
</reference>
<proteinExistence type="predicted"/>